<keyword evidence="2" id="KW-1185">Reference proteome</keyword>
<sequence>MDQFTKSSYASIARAVYHHMLIGDFTNLAFNLDSLQVLKDLPPLASFLKLCILENSLSFYLYISCNVYNFNLYELTSFEDLDE</sequence>
<evidence type="ECO:0000313" key="2">
    <source>
        <dbReference type="Proteomes" id="UP000008694"/>
    </source>
</evidence>
<name>D7L019_ARALL</name>
<accession>D7L019</accession>
<dbReference type="Proteomes" id="UP000008694">
    <property type="component" value="Unassembled WGS sequence"/>
</dbReference>
<dbReference type="Gramene" id="scaffold_303534.1">
    <property type="protein sequence ID" value="scaffold_303534.1"/>
    <property type="gene ID" value="scaffold_303534.1"/>
</dbReference>
<reference evidence="2" key="1">
    <citation type="journal article" date="2011" name="Nat. Genet.">
        <title>The Arabidopsis lyrata genome sequence and the basis of rapid genome size change.</title>
        <authorList>
            <person name="Hu T.T."/>
            <person name="Pattyn P."/>
            <person name="Bakker E.G."/>
            <person name="Cao J."/>
            <person name="Cheng J.-F."/>
            <person name="Clark R.M."/>
            <person name="Fahlgren N."/>
            <person name="Fawcett J.A."/>
            <person name="Grimwood J."/>
            <person name="Gundlach H."/>
            <person name="Haberer G."/>
            <person name="Hollister J.D."/>
            <person name="Ossowski S."/>
            <person name="Ottilar R.P."/>
            <person name="Salamov A.A."/>
            <person name="Schneeberger K."/>
            <person name="Spannagl M."/>
            <person name="Wang X."/>
            <person name="Yang L."/>
            <person name="Nasrallah M.E."/>
            <person name="Bergelson J."/>
            <person name="Carrington J.C."/>
            <person name="Gaut B.S."/>
            <person name="Schmutz J."/>
            <person name="Mayer K.F.X."/>
            <person name="Van de Peer Y."/>
            <person name="Grigoriev I.V."/>
            <person name="Nordborg M."/>
            <person name="Weigel D."/>
            <person name="Guo Y.-L."/>
        </authorList>
    </citation>
    <scope>NUCLEOTIDE SEQUENCE [LARGE SCALE GENOMIC DNA]</scope>
    <source>
        <strain evidence="2">cv. MN47</strain>
    </source>
</reference>
<organism evidence="2">
    <name type="scientific">Arabidopsis lyrata subsp. lyrata</name>
    <name type="common">Lyre-leaved rock-cress</name>
    <dbReference type="NCBI Taxonomy" id="81972"/>
    <lineage>
        <taxon>Eukaryota</taxon>
        <taxon>Viridiplantae</taxon>
        <taxon>Streptophyta</taxon>
        <taxon>Embryophyta</taxon>
        <taxon>Tracheophyta</taxon>
        <taxon>Spermatophyta</taxon>
        <taxon>Magnoliopsida</taxon>
        <taxon>eudicotyledons</taxon>
        <taxon>Gunneridae</taxon>
        <taxon>Pentapetalae</taxon>
        <taxon>rosids</taxon>
        <taxon>malvids</taxon>
        <taxon>Brassicales</taxon>
        <taxon>Brassicaceae</taxon>
        <taxon>Camelineae</taxon>
        <taxon>Arabidopsis</taxon>
    </lineage>
</organism>
<protein>
    <submittedName>
        <fullName evidence="1">Uncharacterized protein</fullName>
    </submittedName>
</protein>
<dbReference type="HOGENOM" id="CLU_2545710_0_0_1"/>
<proteinExistence type="predicted"/>
<gene>
    <name evidence="1" type="ORF">ARALYDRAFT_899564</name>
</gene>
<evidence type="ECO:0000313" key="1">
    <source>
        <dbReference type="EMBL" id="EFH60055.1"/>
    </source>
</evidence>
<dbReference type="EMBL" id="GL348715">
    <property type="protein sequence ID" value="EFH60055.1"/>
    <property type="molecule type" value="Genomic_DNA"/>
</dbReference>
<dbReference type="AlphaFoldDB" id="D7L019"/>